<dbReference type="EMBL" id="JANDBC010000001">
    <property type="protein sequence ID" value="MCP9290184.1"/>
    <property type="molecule type" value="Genomic_DNA"/>
</dbReference>
<name>A0A9X2L103_9BACT</name>
<gene>
    <name evidence="2" type="ORF">NM125_01165</name>
</gene>
<evidence type="ECO:0000313" key="2">
    <source>
        <dbReference type="EMBL" id="MCP9290184.1"/>
    </source>
</evidence>
<dbReference type="Proteomes" id="UP001139125">
    <property type="component" value="Unassembled WGS sequence"/>
</dbReference>
<evidence type="ECO:0000313" key="3">
    <source>
        <dbReference type="Proteomes" id="UP001139125"/>
    </source>
</evidence>
<evidence type="ECO:0000256" key="1">
    <source>
        <dbReference type="SAM" id="Phobius"/>
    </source>
</evidence>
<feature type="transmembrane region" description="Helical" evidence="1">
    <location>
        <begin position="153"/>
        <end position="174"/>
    </location>
</feature>
<sequence length="257" mass="29031">MPDSKSYSKKEISKILTKASEIQVRKDLYEDQETLSEEDLIHIAEEVGISREALHEALAKIGEPDLDEQTYNLIKGTSRIQHASSIAGEIDEEQWEDLVLEIRKITGGIGKVKKTGNTFEWEQRKSDFGYKHFSFTPKNGQTKIQMVSSWGPFKALSGFLSFFFAFIITLIVVKEISGKQLALMIAPFFGLGGFALSRFFLKSYYHKQKNQLSTLASALSRKIQSFNTNSINIENDDVYSFSNDGSLDQSIKKESES</sequence>
<keyword evidence="1" id="KW-0472">Membrane</keyword>
<dbReference type="AlphaFoldDB" id="A0A9X2L103"/>
<dbReference type="RefSeq" id="WP_255132030.1">
    <property type="nucleotide sequence ID" value="NZ_JANDBC010000001.1"/>
</dbReference>
<comment type="caution">
    <text evidence="2">The sequence shown here is derived from an EMBL/GenBank/DDBJ whole genome shotgun (WGS) entry which is preliminary data.</text>
</comment>
<feature type="transmembrane region" description="Helical" evidence="1">
    <location>
        <begin position="180"/>
        <end position="201"/>
    </location>
</feature>
<accession>A0A9X2L103</accession>
<protein>
    <submittedName>
        <fullName evidence="2">Uncharacterized protein</fullName>
    </submittedName>
</protein>
<reference evidence="2" key="1">
    <citation type="submission" date="2022-06" db="EMBL/GenBank/DDBJ databases">
        <title>Gracilimonas sp. CAU 1638 isolated from sea sediment.</title>
        <authorList>
            <person name="Kim W."/>
        </authorList>
    </citation>
    <scope>NUCLEOTIDE SEQUENCE</scope>
    <source>
        <strain evidence="2">CAU 1638</strain>
    </source>
</reference>
<organism evidence="2 3">
    <name type="scientific">Gracilimonas sediminicola</name>
    <dbReference type="NCBI Taxonomy" id="2952158"/>
    <lineage>
        <taxon>Bacteria</taxon>
        <taxon>Pseudomonadati</taxon>
        <taxon>Balneolota</taxon>
        <taxon>Balneolia</taxon>
        <taxon>Balneolales</taxon>
        <taxon>Balneolaceae</taxon>
        <taxon>Gracilimonas</taxon>
    </lineage>
</organism>
<proteinExistence type="predicted"/>
<keyword evidence="1" id="KW-1133">Transmembrane helix</keyword>
<keyword evidence="3" id="KW-1185">Reference proteome</keyword>
<keyword evidence="1" id="KW-0812">Transmembrane</keyword>